<keyword evidence="15" id="KW-1185">Reference proteome</keyword>
<evidence type="ECO:0000256" key="8">
    <source>
        <dbReference type="ARBA" id="ARBA00023284"/>
    </source>
</evidence>
<dbReference type="InterPro" id="IPR013766">
    <property type="entry name" value="Thioredoxin_domain"/>
</dbReference>
<evidence type="ECO:0000256" key="9">
    <source>
        <dbReference type="ARBA" id="ARBA00032824"/>
    </source>
</evidence>
<dbReference type="GO" id="GO:0140824">
    <property type="term" value="F:thioredoxin-dependent peroxiredoxin activity"/>
    <property type="evidence" value="ECO:0007669"/>
    <property type="project" value="UniProtKB-EC"/>
</dbReference>
<comment type="function">
    <text evidence="1">Thiol-specific peroxidase that catalyzes the reduction of hydrogen peroxide and organic hydroperoxides to water and alcohols, respectively. Plays a role in cell protection against oxidative stress by detoxifying peroxides and as sensor of hydrogen peroxide-mediated signaling events.</text>
</comment>
<dbReference type="RefSeq" id="WP_353865884.1">
    <property type="nucleotide sequence ID" value="NZ_CP088295.1"/>
</dbReference>
<dbReference type="Pfam" id="PF00578">
    <property type="entry name" value="AhpC-TSA"/>
    <property type="match status" value="1"/>
</dbReference>
<gene>
    <name evidence="14" type="primary">bcp</name>
    <name evidence="14" type="ORF">LRS13_07850</name>
</gene>
<keyword evidence="4 14" id="KW-0575">Peroxidase</keyword>
<evidence type="ECO:0000256" key="1">
    <source>
        <dbReference type="ARBA" id="ARBA00003330"/>
    </source>
</evidence>
<dbReference type="NCBIfam" id="NF006960">
    <property type="entry name" value="PRK09437.1"/>
    <property type="match status" value="1"/>
</dbReference>
<evidence type="ECO:0000313" key="15">
    <source>
        <dbReference type="Proteomes" id="UP001058860"/>
    </source>
</evidence>
<dbReference type="Proteomes" id="UP001058860">
    <property type="component" value="Chromosome"/>
</dbReference>
<evidence type="ECO:0000256" key="3">
    <source>
        <dbReference type="ARBA" id="ARBA00013017"/>
    </source>
</evidence>
<evidence type="ECO:0000256" key="6">
    <source>
        <dbReference type="ARBA" id="ARBA00023002"/>
    </source>
</evidence>
<evidence type="ECO:0000259" key="13">
    <source>
        <dbReference type="PROSITE" id="PS51352"/>
    </source>
</evidence>
<organism evidence="14 15">
    <name type="scientific">Svornostia abyssi</name>
    <dbReference type="NCBI Taxonomy" id="2898438"/>
    <lineage>
        <taxon>Bacteria</taxon>
        <taxon>Bacillati</taxon>
        <taxon>Actinomycetota</taxon>
        <taxon>Thermoleophilia</taxon>
        <taxon>Solirubrobacterales</taxon>
        <taxon>Baekduiaceae</taxon>
        <taxon>Svornostia</taxon>
    </lineage>
</organism>
<keyword evidence="5" id="KW-0049">Antioxidant</keyword>
<name>A0ABY5PL71_9ACTN</name>
<evidence type="ECO:0000256" key="10">
    <source>
        <dbReference type="ARBA" id="ARBA00038489"/>
    </source>
</evidence>
<dbReference type="PANTHER" id="PTHR42801">
    <property type="entry name" value="THIOREDOXIN-DEPENDENT PEROXIDE REDUCTASE"/>
    <property type="match status" value="1"/>
</dbReference>
<dbReference type="EMBL" id="CP088295">
    <property type="protein sequence ID" value="UUY05424.1"/>
    <property type="molecule type" value="Genomic_DNA"/>
</dbReference>
<evidence type="ECO:0000256" key="5">
    <source>
        <dbReference type="ARBA" id="ARBA00022862"/>
    </source>
</evidence>
<dbReference type="PROSITE" id="PS51352">
    <property type="entry name" value="THIOREDOXIN_2"/>
    <property type="match status" value="1"/>
</dbReference>
<proteinExistence type="inferred from homology"/>
<evidence type="ECO:0000256" key="4">
    <source>
        <dbReference type="ARBA" id="ARBA00022559"/>
    </source>
</evidence>
<comment type="similarity">
    <text evidence="10">Belongs to the peroxiredoxin family. BCP/PrxQ subfamily.</text>
</comment>
<dbReference type="Gene3D" id="3.40.30.10">
    <property type="entry name" value="Glutaredoxin"/>
    <property type="match status" value="1"/>
</dbReference>
<evidence type="ECO:0000313" key="14">
    <source>
        <dbReference type="EMBL" id="UUY05424.1"/>
    </source>
</evidence>
<comment type="subunit">
    <text evidence="2">Monomer.</text>
</comment>
<dbReference type="EC" id="1.11.1.24" evidence="3"/>
<dbReference type="CDD" id="cd03017">
    <property type="entry name" value="PRX_BCP"/>
    <property type="match status" value="1"/>
</dbReference>
<comment type="catalytic activity">
    <reaction evidence="12">
        <text>a hydroperoxide + [thioredoxin]-dithiol = an alcohol + [thioredoxin]-disulfide + H2O</text>
        <dbReference type="Rhea" id="RHEA:62620"/>
        <dbReference type="Rhea" id="RHEA-COMP:10698"/>
        <dbReference type="Rhea" id="RHEA-COMP:10700"/>
        <dbReference type="ChEBI" id="CHEBI:15377"/>
        <dbReference type="ChEBI" id="CHEBI:29950"/>
        <dbReference type="ChEBI" id="CHEBI:30879"/>
        <dbReference type="ChEBI" id="CHEBI:35924"/>
        <dbReference type="ChEBI" id="CHEBI:50058"/>
        <dbReference type="EC" id="1.11.1.24"/>
    </reaction>
</comment>
<feature type="domain" description="Thioredoxin" evidence="13">
    <location>
        <begin position="2"/>
        <end position="155"/>
    </location>
</feature>
<dbReference type="SUPFAM" id="SSF52833">
    <property type="entry name" value="Thioredoxin-like"/>
    <property type="match status" value="1"/>
</dbReference>
<keyword evidence="6 14" id="KW-0560">Oxidoreductase</keyword>
<dbReference type="InterPro" id="IPR036249">
    <property type="entry name" value="Thioredoxin-like_sf"/>
</dbReference>
<accession>A0ABY5PL71</accession>
<dbReference type="InterPro" id="IPR050924">
    <property type="entry name" value="Peroxiredoxin_BCP/PrxQ"/>
</dbReference>
<reference evidence="15" key="1">
    <citation type="submission" date="2021-11" db="EMBL/GenBank/DDBJ databases">
        <title>Cultivation dependent microbiological survey of springs from the worlds oldest radium mine currently devoted to the extraction of radon-saturated water.</title>
        <authorList>
            <person name="Kapinusova G."/>
            <person name="Smrhova T."/>
            <person name="Strejcek M."/>
            <person name="Suman J."/>
            <person name="Jani K."/>
            <person name="Pajer P."/>
            <person name="Uhlik O."/>
        </authorList>
    </citation>
    <scope>NUCLEOTIDE SEQUENCE [LARGE SCALE GENOMIC DNA]</scope>
    <source>
        <strain evidence="15">J379</strain>
    </source>
</reference>
<protein>
    <recommendedName>
        <fullName evidence="3">thioredoxin-dependent peroxiredoxin</fullName>
        <ecNumber evidence="3">1.11.1.24</ecNumber>
    </recommendedName>
    <alternativeName>
        <fullName evidence="11">Bacterioferritin comigratory protein</fullName>
    </alternativeName>
    <alternativeName>
        <fullName evidence="9">Thioredoxin peroxidase</fullName>
    </alternativeName>
</protein>
<evidence type="ECO:0000256" key="11">
    <source>
        <dbReference type="ARBA" id="ARBA00041373"/>
    </source>
</evidence>
<dbReference type="PIRSF" id="PIRSF000239">
    <property type="entry name" value="AHPC"/>
    <property type="match status" value="1"/>
</dbReference>
<dbReference type="InterPro" id="IPR024706">
    <property type="entry name" value="Peroxiredoxin_AhpC-typ"/>
</dbReference>
<evidence type="ECO:0000256" key="7">
    <source>
        <dbReference type="ARBA" id="ARBA00023157"/>
    </source>
</evidence>
<keyword evidence="7" id="KW-1015">Disulfide bond</keyword>
<evidence type="ECO:0000256" key="12">
    <source>
        <dbReference type="ARBA" id="ARBA00049091"/>
    </source>
</evidence>
<evidence type="ECO:0000256" key="2">
    <source>
        <dbReference type="ARBA" id="ARBA00011245"/>
    </source>
</evidence>
<keyword evidence="8" id="KW-0676">Redox-active center</keyword>
<dbReference type="PANTHER" id="PTHR42801:SF4">
    <property type="entry name" value="AHPC_TSA FAMILY PROTEIN"/>
    <property type="match status" value="1"/>
</dbReference>
<dbReference type="InterPro" id="IPR000866">
    <property type="entry name" value="AhpC/TSA"/>
</dbReference>
<sequence length="156" mass="16971">MIEQGTIAPDFTLPDQDGNDVTLSSLRGGPVVVYFYPKADTPGCTTQACGVRDHLPDYEAAGATVLGISPDPVKKVKKFHDKQGLNFTLLGDEDHAVCEQYGVWVEKSMYGKTYWGAQRATFVLDAEGKVVTVFPKVKPKEHDELVLKALSELAAA</sequence>